<proteinExistence type="predicted"/>
<name>A0ABR0LD42_9PEZI</name>
<accession>A0ABR0LD42</accession>
<evidence type="ECO:0008006" key="4">
    <source>
        <dbReference type="Google" id="ProtNLM"/>
    </source>
</evidence>
<organism evidence="2 3">
    <name type="scientific">Rachicladosporium monterosium</name>
    <dbReference type="NCBI Taxonomy" id="1507873"/>
    <lineage>
        <taxon>Eukaryota</taxon>
        <taxon>Fungi</taxon>
        <taxon>Dikarya</taxon>
        <taxon>Ascomycota</taxon>
        <taxon>Pezizomycotina</taxon>
        <taxon>Dothideomycetes</taxon>
        <taxon>Dothideomycetidae</taxon>
        <taxon>Cladosporiales</taxon>
        <taxon>Cladosporiaceae</taxon>
        <taxon>Rachicladosporium</taxon>
    </lineage>
</organism>
<dbReference type="InterPro" id="IPR013083">
    <property type="entry name" value="Znf_RING/FYVE/PHD"/>
</dbReference>
<reference evidence="2 3" key="1">
    <citation type="submission" date="2023-08" db="EMBL/GenBank/DDBJ databases">
        <title>Black Yeasts Isolated from many extreme environments.</title>
        <authorList>
            <person name="Coleine C."/>
            <person name="Stajich J.E."/>
            <person name="Selbmann L."/>
        </authorList>
    </citation>
    <scope>NUCLEOTIDE SEQUENCE [LARGE SCALE GENOMIC DNA]</scope>
    <source>
        <strain evidence="2 3">CCFEE 5386</strain>
    </source>
</reference>
<keyword evidence="3" id="KW-1185">Reference proteome</keyword>
<feature type="compositionally biased region" description="Acidic residues" evidence="1">
    <location>
        <begin position="47"/>
        <end position="67"/>
    </location>
</feature>
<dbReference type="SUPFAM" id="SSF57850">
    <property type="entry name" value="RING/U-box"/>
    <property type="match status" value="1"/>
</dbReference>
<protein>
    <recommendedName>
        <fullName evidence="4">RING-type domain-containing protein</fullName>
    </recommendedName>
</protein>
<evidence type="ECO:0000313" key="2">
    <source>
        <dbReference type="EMBL" id="KAK5147061.1"/>
    </source>
</evidence>
<sequence>MFVCNKEFEDTVFTSGSNASVWNNNAARLLPRAQHLKAKALTISIEPDSEDEDANNDVPMGEEPETLPDDVRLSCGDHFHWECLLEAYEYSKCPACNQSIVAASSSSSSTEERIKVDLNNEGGLQEGIDIAPILREESYLRAYPEERKCRAFLEFCSEGDHRAIADLVKSCGEEVTAEDEDGEVMTEAVGGPSKSADDVLRYQDPIGDMASGLHAAVANGKREVAWLLLLLASEYPEMDFPALVYQEAGTLGVMREDQTGKVDIRSLKDAHGRTAEDVARSAGVVWHGWVGTGRLAMPNAASRSNRGSGVATTLRG</sequence>
<gene>
    <name evidence="2" type="ORF">LTR32_001439</name>
</gene>
<feature type="region of interest" description="Disordered" evidence="1">
    <location>
        <begin position="43"/>
        <end position="67"/>
    </location>
</feature>
<dbReference type="EMBL" id="JAVRRR010000056">
    <property type="protein sequence ID" value="KAK5147061.1"/>
    <property type="molecule type" value="Genomic_DNA"/>
</dbReference>
<dbReference type="Proteomes" id="UP001308179">
    <property type="component" value="Unassembled WGS sequence"/>
</dbReference>
<evidence type="ECO:0000313" key="3">
    <source>
        <dbReference type="Proteomes" id="UP001308179"/>
    </source>
</evidence>
<comment type="caution">
    <text evidence="2">The sequence shown here is derived from an EMBL/GenBank/DDBJ whole genome shotgun (WGS) entry which is preliminary data.</text>
</comment>
<dbReference type="Gene3D" id="3.30.40.10">
    <property type="entry name" value="Zinc/RING finger domain, C3HC4 (zinc finger)"/>
    <property type="match status" value="1"/>
</dbReference>
<evidence type="ECO:0000256" key="1">
    <source>
        <dbReference type="SAM" id="MobiDB-lite"/>
    </source>
</evidence>